<dbReference type="OrthoDB" id="2381664at2"/>
<feature type="chain" id="PRO_5012153506" description="Copper amine oxidase-like N-terminal domain-containing protein" evidence="1">
    <location>
        <begin position="25"/>
        <end position="159"/>
    </location>
</feature>
<evidence type="ECO:0000313" key="3">
    <source>
        <dbReference type="Proteomes" id="UP000216024"/>
    </source>
</evidence>
<dbReference type="Proteomes" id="UP000216024">
    <property type="component" value="Unassembled WGS sequence"/>
</dbReference>
<gene>
    <name evidence="2" type="ORF">CCE28_13885</name>
</gene>
<comment type="caution">
    <text evidence="2">The sequence shown here is derived from an EMBL/GenBank/DDBJ whole genome shotgun (WGS) entry which is preliminary data.</text>
</comment>
<proteinExistence type="predicted"/>
<keyword evidence="3" id="KW-1185">Reference proteome</keyword>
<organism evidence="2 3">
    <name type="scientific">Anaeromicrobium sediminis</name>
    <dbReference type="NCBI Taxonomy" id="1478221"/>
    <lineage>
        <taxon>Bacteria</taxon>
        <taxon>Bacillati</taxon>
        <taxon>Bacillota</taxon>
        <taxon>Clostridia</taxon>
        <taxon>Peptostreptococcales</taxon>
        <taxon>Thermotaleaceae</taxon>
        <taxon>Anaeromicrobium</taxon>
    </lineage>
</organism>
<dbReference type="EMBL" id="NIBG01000012">
    <property type="protein sequence ID" value="PAB58756.1"/>
    <property type="molecule type" value="Genomic_DNA"/>
</dbReference>
<feature type="signal peptide" evidence="1">
    <location>
        <begin position="1"/>
        <end position="24"/>
    </location>
</feature>
<reference evidence="2 3" key="1">
    <citation type="submission" date="2017-06" db="EMBL/GenBank/DDBJ databases">
        <title>Draft genome sequence of anaerobic fermentative bacterium Anaeromicrobium sediminis DY2726D isolated from West Pacific Ocean sediments.</title>
        <authorList>
            <person name="Zeng X."/>
        </authorList>
    </citation>
    <scope>NUCLEOTIDE SEQUENCE [LARGE SCALE GENOMIC DNA]</scope>
    <source>
        <strain evidence="2 3">DY2726D</strain>
    </source>
</reference>
<accession>A0A267MGS8</accession>
<dbReference type="RefSeq" id="WP_095134336.1">
    <property type="nucleotide sequence ID" value="NZ_NIBG01000012.1"/>
</dbReference>
<dbReference type="AlphaFoldDB" id="A0A267MGS8"/>
<protein>
    <recommendedName>
        <fullName evidence="4">Copper amine oxidase-like N-terminal domain-containing protein</fullName>
    </recommendedName>
</protein>
<evidence type="ECO:0000313" key="2">
    <source>
        <dbReference type="EMBL" id="PAB58756.1"/>
    </source>
</evidence>
<name>A0A267MGS8_9FIRM</name>
<evidence type="ECO:0000256" key="1">
    <source>
        <dbReference type="SAM" id="SignalP"/>
    </source>
</evidence>
<sequence length="159" mass="17227">MKKNVLLIIMSTCILFLLSPISKANSVMPGSEDDPLVTQTYVEMRNSQLKYYVDEKLSQISQNDSGGQTTYPVFEVIETYSGQRIIAGASTELIVRSGSATAIGSASGGVLDLISGVDLQTGQNVPLNHLLLFPRDDGRGIVVGQDKTYILIKGPYEIK</sequence>
<evidence type="ECO:0008006" key="4">
    <source>
        <dbReference type="Google" id="ProtNLM"/>
    </source>
</evidence>
<keyword evidence="1" id="KW-0732">Signal</keyword>